<keyword evidence="6" id="KW-0999">Mitochondrion inner membrane</keyword>
<name>A0A9W6YTA0_AMBMO</name>
<evidence type="ECO:0000259" key="12">
    <source>
        <dbReference type="Pfam" id="PF10502"/>
    </source>
</evidence>
<dbReference type="Gene3D" id="2.10.109.10">
    <property type="entry name" value="Umud Fragment, subunit A"/>
    <property type="match status" value="1"/>
</dbReference>
<accession>A0A9W6YTA0</accession>
<evidence type="ECO:0000256" key="10">
    <source>
        <dbReference type="ARBA" id="ARBA00023136"/>
    </source>
</evidence>
<evidence type="ECO:0000256" key="4">
    <source>
        <dbReference type="ARBA" id="ARBA00022670"/>
    </source>
</evidence>
<evidence type="ECO:0000256" key="5">
    <source>
        <dbReference type="ARBA" id="ARBA00022692"/>
    </source>
</evidence>
<evidence type="ECO:0000256" key="7">
    <source>
        <dbReference type="ARBA" id="ARBA00022801"/>
    </source>
</evidence>
<evidence type="ECO:0000256" key="11">
    <source>
        <dbReference type="PIRSR" id="PIRSR600223-1"/>
    </source>
</evidence>
<sequence length="220" mass="24956">MSEVPTASSTQRFYYPFQRVPQLTQAKPLFKYTFNRVFLIASWIPVLYVIHEHVFHIGKIEGISMKPTFNPTANIRDHVLLWKWNVKRPETLKQNDVVFLRSPINPELIYIKRIKGQQGDLITPRYPDTRSKVLIPTGHVWVEGDNVHSIDSNTYGPVSTGLVIGKVGYIVWPPDRIGPVPDGGRECRISKLRNQGLGFGGLGGELTDLGEFEDDNDDKT</sequence>
<dbReference type="AlphaFoldDB" id="A0A9W6YTA0"/>
<dbReference type="InterPro" id="IPR036286">
    <property type="entry name" value="LexA/Signal_pep-like_sf"/>
</dbReference>
<dbReference type="InterPro" id="IPR019756">
    <property type="entry name" value="Pept_S26A_signal_pept_1_Ser-AS"/>
</dbReference>
<dbReference type="EMBL" id="BSXU01000466">
    <property type="protein sequence ID" value="GMG20776.1"/>
    <property type="molecule type" value="Genomic_DNA"/>
</dbReference>
<organism evidence="13 14">
    <name type="scientific">Ambrosiozyma monospora</name>
    <name type="common">Yeast</name>
    <name type="synonym">Endomycopsis monosporus</name>
    <dbReference type="NCBI Taxonomy" id="43982"/>
    <lineage>
        <taxon>Eukaryota</taxon>
        <taxon>Fungi</taxon>
        <taxon>Dikarya</taxon>
        <taxon>Ascomycota</taxon>
        <taxon>Saccharomycotina</taxon>
        <taxon>Pichiomycetes</taxon>
        <taxon>Pichiales</taxon>
        <taxon>Pichiaceae</taxon>
        <taxon>Ambrosiozyma</taxon>
    </lineage>
</organism>
<dbReference type="OrthoDB" id="9996127at2759"/>
<keyword evidence="14" id="KW-1185">Reference proteome</keyword>
<keyword evidence="9" id="KW-0496">Mitochondrion</keyword>
<evidence type="ECO:0000256" key="9">
    <source>
        <dbReference type="ARBA" id="ARBA00023128"/>
    </source>
</evidence>
<keyword evidence="5" id="KW-0812">Transmembrane</keyword>
<dbReference type="PRINTS" id="PR00727">
    <property type="entry name" value="LEADERPTASE"/>
</dbReference>
<dbReference type="CDD" id="cd06530">
    <property type="entry name" value="S26_SPase_I"/>
    <property type="match status" value="1"/>
</dbReference>
<proteinExistence type="inferred from homology"/>
<dbReference type="PANTHER" id="PTHR46041:SF2">
    <property type="entry name" value="MITOCHONDRIAL INNER MEMBRANE PROTEASE SUBUNIT 2"/>
    <property type="match status" value="1"/>
</dbReference>
<dbReference type="Pfam" id="PF10502">
    <property type="entry name" value="Peptidase_S26"/>
    <property type="match status" value="2"/>
</dbReference>
<keyword evidence="8" id="KW-1133">Transmembrane helix</keyword>
<evidence type="ECO:0000313" key="13">
    <source>
        <dbReference type="EMBL" id="GMG20776.1"/>
    </source>
</evidence>
<dbReference type="GO" id="GO:0042720">
    <property type="term" value="C:mitochondrial inner membrane peptidase complex"/>
    <property type="evidence" value="ECO:0007669"/>
    <property type="project" value="InterPro"/>
</dbReference>
<feature type="domain" description="Peptidase S26" evidence="12">
    <location>
        <begin position="129"/>
        <end position="172"/>
    </location>
</feature>
<comment type="similarity">
    <text evidence="2">Belongs to the peptidase S26 family. IMP2 subfamily.</text>
</comment>
<dbReference type="GO" id="GO:0004252">
    <property type="term" value="F:serine-type endopeptidase activity"/>
    <property type="evidence" value="ECO:0007669"/>
    <property type="project" value="InterPro"/>
</dbReference>
<dbReference type="SUPFAM" id="SSF51306">
    <property type="entry name" value="LexA/Signal peptidase"/>
    <property type="match status" value="1"/>
</dbReference>
<dbReference type="PROSITE" id="PS00501">
    <property type="entry name" value="SPASE_I_1"/>
    <property type="match status" value="1"/>
</dbReference>
<gene>
    <name evidence="13" type="ORF">Amon01_000148900</name>
</gene>
<keyword evidence="10" id="KW-0472">Membrane</keyword>
<dbReference type="InterPro" id="IPR037730">
    <property type="entry name" value="IMP2"/>
</dbReference>
<evidence type="ECO:0000256" key="6">
    <source>
        <dbReference type="ARBA" id="ARBA00022792"/>
    </source>
</evidence>
<dbReference type="PANTHER" id="PTHR46041">
    <property type="entry name" value="MITOCHONDRIAL INNER MEMBRANE PROTEASE SUBUNIT 2"/>
    <property type="match status" value="1"/>
</dbReference>
<comment type="subcellular location">
    <subcellularLocation>
        <location evidence="1">Mitochondrion inner membrane</location>
        <topology evidence="1">Single-pass membrane protein</topology>
    </subcellularLocation>
</comment>
<keyword evidence="7" id="KW-0378">Hydrolase</keyword>
<feature type="active site" evidence="11">
    <location>
        <position position="64"/>
    </location>
</feature>
<dbReference type="InterPro" id="IPR000223">
    <property type="entry name" value="Pept_S26A_signal_pept_1"/>
</dbReference>
<evidence type="ECO:0000256" key="3">
    <source>
        <dbReference type="ARBA" id="ARBA00013650"/>
    </source>
</evidence>
<evidence type="ECO:0000256" key="2">
    <source>
        <dbReference type="ARBA" id="ARBA00007066"/>
    </source>
</evidence>
<feature type="active site" evidence="11">
    <location>
        <position position="112"/>
    </location>
</feature>
<evidence type="ECO:0000256" key="8">
    <source>
        <dbReference type="ARBA" id="ARBA00022989"/>
    </source>
</evidence>
<dbReference type="GO" id="GO:0006465">
    <property type="term" value="P:signal peptide processing"/>
    <property type="evidence" value="ECO:0007669"/>
    <property type="project" value="InterPro"/>
</dbReference>
<keyword evidence="4" id="KW-0645">Protease</keyword>
<evidence type="ECO:0000256" key="1">
    <source>
        <dbReference type="ARBA" id="ARBA00004434"/>
    </source>
</evidence>
<dbReference type="Proteomes" id="UP001165063">
    <property type="component" value="Unassembled WGS sequence"/>
</dbReference>
<dbReference type="InterPro" id="IPR019533">
    <property type="entry name" value="Peptidase_S26"/>
</dbReference>
<dbReference type="GO" id="GO:0006627">
    <property type="term" value="P:protein processing involved in protein targeting to mitochondrion"/>
    <property type="evidence" value="ECO:0007669"/>
    <property type="project" value="InterPro"/>
</dbReference>
<comment type="caution">
    <text evidence="13">The sequence shown here is derived from an EMBL/GenBank/DDBJ whole genome shotgun (WGS) entry which is preliminary data.</text>
</comment>
<protein>
    <recommendedName>
        <fullName evidence="3">Mitochondrial inner membrane protease subunit 2</fullName>
    </recommendedName>
</protein>
<reference evidence="13" key="1">
    <citation type="submission" date="2023-04" db="EMBL/GenBank/DDBJ databases">
        <title>Ambrosiozyma monospora NBRC 1965.</title>
        <authorList>
            <person name="Ichikawa N."/>
            <person name="Sato H."/>
            <person name="Tonouchi N."/>
        </authorList>
    </citation>
    <scope>NUCLEOTIDE SEQUENCE</scope>
    <source>
        <strain evidence="13">NBRC 1965</strain>
    </source>
</reference>
<feature type="domain" description="Peptidase S26" evidence="12">
    <location>
        <begin position="39"/>
        <end position="123"/>
    </location>
</feature>
<evidence type="ECO:0000313" key="14">
    <source>
        <dbReference type="Proteomes" id="UP001165063"/>
    </source>
</evidence>